<sequence length="440" mass="47091">MTYRYDNSEVGRWAFGTRSIHAGQPVDATGARNMPIYNTASYVFDSCENAAKRFSLEEDGPIYTRLNNPTITALEERMASLEGGSCAVAFASGMAAITATVLNLASAGDHIVSSPRLYGGTLTLFEFTLARLGIEVSFVDDPDDPQSWRDAVRPNTKLFFAESTANPLADILDVPAVAAVAHEAKVPFVVDNTVPTAALIRPLELGADVVVASLTKFYTGNSTGIGGIAIDGGTFDWTVTRDEQPIFPGFANPDPTYHGIVYAGLGEMAFGVKLRVGVLRDIGGCLSPFNAWVTLQGLDTLELRIQRHCSNALKVAQFLADQPQVTKVNYPGLPSSPWYPVKEKLGLDGVGAVLSFDIKGGRKEAWAFIDALKLHSNVANIGDSRSLVVHPATTTHAQCDERGQEVAGITEATIRLSIGLESPEDIIDDLKLGFAALSQA</sequence>
<dbReference type="InterPro" id="IPR006235">
    <property type="entry name" value="OAc-hSer/O-AcSer_sulfhydrylase"/>
</dbReference>
<protein>
    <submittedName>
        <fullName evidence="7">O-succinylhomoserine sulfhydrylase</fullName>
        <ecNumber evidence="7">2.5.1.-</ecNumber>
    </submittedName>
</protein>
<evidence type="ECO:0000256" key="4">
    <source>
        <dbReference type="ARBA" id="ARBA00022898"/>
    </source>
</evidence>
<dbReference type="RefSeq" id="WP_065860867.1">
    <property type="nucleotide sequence ID" value="NZ_LT906441.1"/>
</dbReference>
<dbReference type="PANTHER" id="PTHR43797:SF2">
    <property type="entry name" value="HOMOCYSTEINE_CYSTEINE SYNTHASE"/>
    <property type="match status" value="1"/>
</dbReference>
<dbReference type="eggNOG" id="COG2873">
    <property type="taxonomic scope" value="Bacteria"/>
</dbReference>
<comment type="cofactor">
    <cofactor evidence="1 6">
        <name>pyridoxal 5'-phosphate</name>
        <dbReference type="ChEBI" id="CHEBI:597326"/>
    </cofactor>
</comment>
<keyword evidence="4 5" id="KW-0663">Pyridoxal phosphate</keyword>
<dbReference type="GO" id="GO:0030170">
    <property type="term" value="F:pyridoxal phosphate binding"/>
    <property type="evidence" value="ECO:0007669"/>
    <property type="project" value="InterPro"/>
</dbReference>
<dbReference type="InterPro" id="IPR000277">
    <property type="entry name" value="Cys/Met-Metab_PyrdxlP-dep_enz"/>
</dbReference>
<evidence type="ECO:0000256" key="3">
    <source>
        <dbReference type="ARBA" id="ARBA00022679"/>
    </source>
</evidence>
<feature type="modified residue" description="N6-(pyridoxal phosphate)lysine" evidence="5">
    <location>
        <position position="216"/>
    </location>
</feature>
<dbReference type="PIRSF" id="PIRSF001434">
    <property type="entry name" value="CGS"/>
    <property type="match status" value="1"/>
</dbReference>
<dbReference type="NCBIfam" id="TIGR01326">
    <property type="entry name" value="OAH_OAS_sulfhy"/>
    <property type="match status" value="1"/>
</dbReference>
<dbReference type="GO" id="GO:0006535">
    <property type="term" value="P:cysteine biosynthetic process from serine"/>
    <property type="evidence" value="ECO:0007669"/>
    <property type="project" value="TreeGrafter"/>
</dbReference>
<dbReference type="CDD" id="cd00614">
    <property type="entry name" value="CGS_like"/>
    <property type="match status" value="1"/>
</dbReference>
<dbReference type="EC" id="2.5.1.-" evidence="7"/>
<dbReference type="Gene3D" id="3.40.640.10">
    <property type="entry name" value="Type I PLP-dependent aspartate aminotransferase-like (Major domain)"/>
    <property type="match status" value="1"/>
</dbReference>
<organism evidence="7 8">
    <name type="scientific">Cutibacterium granulosum</name>
    <dbReference type="NCBI Taxonomy" id="33011"/>
    <lineage>
        <taxon>Bacteria</taxon>
        <taxon>Bacillati</taxon>
        <taxon>Actinomycetota</taxon>
        <taxon>Actinomycetes</taxon>
        <taxon>Propionibacteriales</taxon>
        <taxon>Propionibacteriaceae</taxon>
        <taxon>Cutibacterium</taxon>
    </lineage>
</organism>
<evidence type="ECO:0000256" key="5">
    <source>
        <dbReference type="PIRSR" id="PIRSR001434-2"/>
    </source>
</evidence>
<dbReference type="Gene3D" id="3.90.1150.10">
    <property type="entry name" value="Aspartate Aminotransferase, domain 1"/>
    <property type="match status" value="1"/>
</dbReference>
<evidence type="ECO:0000256" key="2">
    <source>
        <dbReference type="ARBA" id="ARBA00009077"/>
    </source>
</evidence>
<dbReference type="InterPro" id="IPR015421">
    <property type="entry name" value="PyrdxlP-dep_Trfase_major"/>
</dbReference>
<dbReference type="SUPFAM" id="SSF53383">
    <property type="entry name" value="PLP-dependent transferases"/>
    <property type="match status" value="1"/>
</dbReference>
<evidence type="ECO:0000256" key="1">
    <source>
        <dbReference type="ARBA" id="ARBA00001933"/>
    </source>
</evidence>
<evidence type="ECO:0000313" key="8">
    <source>
        <dbReference type="Proteomes" id="UP000215332"/>
    </source>
</evidence>
<proteinExistence type="inferred from homology"/>
<reference evidence="7 8" key="1">
    <citation type="submission" date="2017-06" db="EMBL/GenBank/DDBJ databases">
        <authorList>
            <consortium name="Pathogen Informatics"/>
        </authorList>
    </citation>
    <scope>NUCLEOTIDE SEQUENCE [LARGE SCALE GENOMIC DNA]</scope>
    <source>
        <strain evidence="7 8">NCTC11865</strain>
    </source>
</reference>
<dbReference type="PANTHER" id="PTHR43797">
    <property type="entry name" value="HOMOCYSTEINE/CYSTEINE SYNTHASE"/>
    <property type="match status" value="1"/>
</dbReference>
<dbReference type="Proteomes" id="UP000215332">
    <property type="component" value="Chromosome 1"/>
</dbReference>
<gene>
    <name evidence="7" type="primary">metZ</name>
    <name evidence="7" type="ORF">SAMEA4412665_00333</name>
</gene>
<accession>A0A239W7V3</accession>
<dbReference type="InterPro" id="IPR015422">
    <property type="entry name" value="PyrdxlP-dep_Trfase_small"/>
</dbReference>
<evidence type="ECO:0000256" key="6">
    <source>
        <dbReference type="RuleBase" id="RU362118"/>
    </source>
</evidence>
<comment type="similarity">
    <text evidence="2 6">Belongs to the trans-sulfuration enzymes family.</text>
</comment>
<keyword evidence="3 7" id="KW-0808">Transferase</keyword>
<dbReference type="KEGG" id="cgrn:4412665_00333"/>
<dbReference type="GO" id="GO:0019346">
    <property type="term" value="P:transsulfuration"/>
    <property type="evidence" value="ECO:0007669"/>
    <property type="project" value="InterPro"/>
</dbReference>
<dbReference type="GO" id="GO:0071269">
    <property type="term" value="P:L-homocysteine biosynthetic process"/>
    <property type="evidence" value="ECO:0007669"/>
    <property type="project" value="TreeGrafter"/>
</dbReference>
<dbReference type="GO" id="GO:0003961">
    <property type="term" value="F:O-acetylhomoserine aminocarboxypropyltransferase activity"/>
    <property type="evidence" value="ECO:0007669"/>
    <property type="project" value="TreeGrafter"/>
</dbReference>
<name>A0A239W7V3_9ACTN</name>
<dbReference type="AlphaFoldDB" id="A0A239W7V3"/>
<dbReference type="GO" id="GO:0004124">
    <property type="term" value="F:cysteine synthase activity"/>
    <property type="evidence" value="ECO:0007669"/>
    <property type="project" value="TreeGrafter"/>
</dbReference>
<dbReference type="Pfam" id="PF01053">
    <property type="entry name" value="Cys_Met_Meta_PP"/>
    <property type="match status" value="1"/>
</dbReference>
<dbReference type="EMBL" id="LT906441">
    <property type="protein sequence ID" value="SNV29794.1"/>
    <property type="molecule type" value="Genomic_DNA"/>
</dbReference>
<dbReference type="InterPro" id="IPR015424">
    <property type="entry name" value="PyrdxlP-dep_Trfase"/>
</dbReference>
<dbReference type="GO" id="GO:0005737">
    <property type="term" value="C:cytoplasm"/>
    <property type="evidence" value="ECO:0007669"/>
    <property type="project" value="TreeGrafter"/>
</dbReference>
<dbReference type="FunFam" id="3.40.640.10:FF:000035">
    <property type="entry name" value="O-succinylhomoserine sulfhydrylase"/>
    <property type="match status" value="1"/>
</dbReference>
<evidence type="ECO:0000313" key="7">
    <source>
        <dbReference type="EMBL" id="SNV29794.1"/>
    </source>
</evidence>